<comment type="similarity">
    <text evidence="2">Belongs to the peptidase M20 family.</text>
</comment>
<dbReference type="PANTHER" id="PTHR32494">
    <property type="entry name" value="ALLANTOATE DEIMINASE-RELATED"/>
    <property type="match status" value="1"/>
</dbReference>
<keyword evidence="4 7" id="KW-0479">Metal-binding</keyword>
<evidence type="ECO:0000256" key="5">
    <source>
        <dbReference type="ARBA" id="ARBA00022801"/>
    </source>
</evidence>
<keyword evidence="6" id="KW-0464">Manganese</keyword>
<dbReference type="PANTHER" id="PTHR32494:SF19">
    <property type="entry name" value="ALLANTOATE DEIMINASE-RELATED"/>
    <property type="match status" value="1"/>
</dbReference>
<dbReference type="EMBL" id="CP042912">
    <property type="protein sequence ID" value="QEG20765.1"/>
    <property type="molecule type" value="Genomic_DNA"/>
</dbReference>
<dbReference type="Gene3D" id="3.40.630.10">
    <property type="entry name" value="Zn peptidases"/>
    <property type="match status" value="1"/>
</dbReference>
<evidence type="ECO:0000256" key="3">
    <source>
        <dbReference type="ARBA" id="ARBA00011738"/>
    </source>
</evidence>
<feature type="binding site" evidence="7">
    <location>
        <position position="162"/>
    </location>
    <ligand>
        <name>Zn(2+)</name>
        <dbReference type="ChEBI" id="CHEBI:29105"/>
        <label>1</label>
    </ligand>
</feature>
<gene>
    <name evidence="10" type="primary">hyuC</name>
    <name evidence="10" type="ORF">MFFC18_06160</name>
</gene>
<dbReference type="InterPro" id="IPR010158">
    <property type="entry name" value="Amidase_Cbmase"/>
</dbReference>
<dbReference type="InterPro" id="IPR011650">
    <property type="entry name" value="Peptidase_M20_dimer"/>
</dbReference>
<keyword evidence="7" id="KW-0862">Zinc</keyword>
<protein>
    <submittedName>
        <fullName evidence="10">Hydantoin utilization protein C</fullName>
    </submittedName>
</protein>
<feature type="binding site" evidence="8">
    <location>
        <position position="259"/>
    </location>
    <ligand>
        <name>allantoate</name>
        <dbReference type="ChEBI" id="CHEBI:17536"/>
    </ligand>
</feature>
<keyword evidence="11" id="KW-1185">Reference proteome</keyword>
<dbReference type="CDD" id="cd03884">
    <property type="entry name" value="M20_bAS"/>
    <property type="match status" value="1"/>
</dbReference>
<feature type="binding site" evidence="8">
    <location>
        <position position="187"/>
    </location>
    <ligand>
        <name>allantoate</name>
        <dbReference type="ChEBI" id="CHEBI:17536"/>
    </ligand>
</feature>
<dbReference type="Pfam" id="PF07687">
    <property type="entry name" value="M20_dimer"/>
    <property type="match status" value="1"/>
</dbReference>
<evidence type="ECO:0000259" key="9">
    <source>
        <dbReference type="Pfam" id="PF07687"/>
    </source>
</evidence>
<dbReference type="AlphaFoldDB" id="A0A5B9P6G0"/>
<dbReference type="Gene3D" id="3.30.70.360">
    <property type="match status" value="1"/>
</dbReference>
<evidence type="ECO:0000313" key="11">
    <source>
        <dbReference type="Proteomes" id="UP000322214"/>
    </source>
</evidence>
<feature type="binding site" evidence="7">
    <location>
        <position position="49"/>
    </location>
    <ligand>
        <name>Zn(2+)</name>
        <dbReference type="ChEBI" id="CHEBI:29105"/>
        <label>1</label>
    </ligand>
</feature>
<evidence type="ECO:0000256" key="6">
    <source>
        <dbReference type="ARBA" id="ARBA00023211"/>
    </source>
</evidence>
<dbReference type="NCBIfam" id="TIGR01879">
    <property type="entry name" value="hydantase"/>
    <property type="match status" value="1"/>
</dbReference>
<comment type="subunit">
    <text evidence="3">Homodimer.</text>
</comment>
<organism evidence="10 11">
    <name type="scientific">Mariniblastus fucicola</name>
    <dbReference type="NCBI Taxonomy" id="980251"/>
    <lineage>
        <taxon>Bacteria</taxon>
        <taxon>Pseudomonadati</taxon>
        <taxon>Planctomycetota</taxon>
        <taxon>Planctomycetia</taxon>
        <taxon>Pirellulales</taxon>
        <taxon>Pirellulaceae</taxon>
        <taxon>Mariniblastus</taxon>
    </lineage>
</organism>
<comment type="cofactor">
    <cofactor evidence="7">
        <name>Zn(2+)</name>
        <dbReference type="ChEBI" id="CHEBI:29105"/>
    </cofactor>
    <text evidence="7">Binds 2 Zn(2+) ions per subunit.</text>
</comment>
<dbReference type="GO" id="GO:0016813">
    <property type="term" value="F:hydrolase activity, acting on carbon-nitrogen (but not peptide) bonds, in linear amidines"/>
    <property type="evidence" value="ECO:0007669"/>
    <property type="project" value="InterPro"/>
</dbReference>
<feature type="binding site" evidence="7">
    <location>
        <position position="60"/>
    </location>
    <ligand>
        <name>Zn(2+)</name>
        <dbReference type="ChEBI" id="CHEBI:29105"/>
        <label>2</label>
    </ligand>
</feature>
<evidence type="ECO:0000313" key="10">
    <source>
        <dbReference type="EMBL" id="QEG20765.1"/>
    </source>
</evidence>
<evidence type="ECO:0000256" key="1">
    <source>
        <dbReference type="ARBA" id="ARBA00001936"/>
    </source>
</evidence>
<feature type="binding site" evidence="7">
    <location>
        <position position="95"/>
    </location>
    <ligand>
        <name>Zn(2+)</name>
        <dbReference type="ChEBI" id="CHEBI:29105"/>
        <label>2</label>
    </ligand>
</feature>
<dbReference type="SUPFAM" id="SSF55031">
    <property type="entry name" value="Bacterial exopeptidase dimerisation domain"/>
    <property type="match status" value="1"/>
</dbReference>
<accession>A0A5B9P6G0</accession>
<dbReference type="KEGG" id="mff:MFFC18_06160"/>
<dbReference type="SUPFAM" id="SSF53187">
    <property type="entry name" value="Zn-dependent exopeptidases"/>
    <property type="match status" value="1"/>
</dbReference>
<feature type="binding site" evidence="7">
    <location>
        <position position="60"/>
    </location>
    <ligand>
        <name>Zn(2+)</name>
        <dbReference type="ChEBI" id="CHEBI:29105"/>
        <label>1</label>
    </ligand>
</feature>
<evidence type="ECO:0000256" key="2">
    <source>
        <dbReference type="ARBA" id="ARBA00006153"/>
    </source>
</evidence>
<feature type="domain" description="Peptidase M20 dimerisation" evidence="9">
    <location>
        <begin position="184"/>
        <end position="270"/>
    </location>
</feature>
<reference evidence="10 11" key="1">
    <citation type="submission" date="2019-08" db="EMBL/GenBank/DDBJ databases">
        <title>Deep-cultivation of Planctomycetes and their phenomic and genomic characterization uncovers novel biology.</title>
        <authorList>
            <person name="Wiegand S."/>
            <person name="Jogler M."/>
            <person name="Boedeker C."/>
            <person name="Pinto D."/>
            <person name="Vollmers J."/>
            <person name="Rivas-Marin E."/>
            <person name="Kohn T."/>
            <person name="Peeters S.H."/>
            <person name="Heuer A."/>
            <person name="Rast P."/>
            <person name="Oberbeckmann S."/>
            <person name="Bunk B."/>
            <person name="Jeske O."/>
            <person name="Meyerdierks A."/>
            <person name="Storesund J.E."/>
            <person name="Kallscheuer N."/>
            <person name="Luecker S."/>
            <person name="Lage O.M."/>
            <person name="Pohl T."/>
            <person name="Merkel B.J."/>
            <person name="Hornburger P."/>
            <person name="Mueller R.-W."/>
            <person name="Bruemmer F."/>
            <person name="Labrenz M."/>
            <person name="Spormann A.M."/>
            <person name="Op den Camp H."/>
            <person name="Overmann J."/>
            <person name="Amann R."/>
            <person name="Jetten M.S.M."/>
            <person name="Mascher T."/>
            <person name="Medema M.H."/>
            <person name="Devos D.P."/>
            <person name="Kaster A.-K."/>
            <person name="Ovreas L."/>
            <person name="Rohde M."/>
            <person name="Galperin M.Y."/>
            <person name="Jogler C."/>
        </authorList>
    </citation>
    <scope>NUCLEOTIDE SEQUENCE [LARGE SCALE GENOMIC DNA]</scope>
    <source>
        <strain evidence="10 11">FC18</strain>
    </source>
</reference>
<dbReference type="InterPro" id="IPR036264">
    <property type="entry name" value="Bact_exopeptidase_dim_dom"/>
</dbReference>
<dbReference type="Pfam" id="PF01546">
    <property type="entry name" value="Peptidase_M20"/>
    <property type="match status" value="1"/>
</dbReference>
<comment type="cofactor">
    <cofactor evidence="1">
        <name>Mn(2+)</name>
        <dbReference type="ChEBI" id="CHEBI:29035"/>
    </cofactor>
</comment>
<name>A0A5B9P6G0_9BACT</name>
<feature type="binding site" evidence="8">
    <location>
        <position position="246"/>
    </location>
    <ligand>
        <name>allantoate</name>
        <dbReference type="ChEBI" id="CHEBI:17536"/>
    </ligand>
</feature>
<dbReference type="GO" id="GO:0046872">
    <property type="term" value="F:metal ion binding"/>
    <property type="evidence" value="ECO:0007669"/>
    <property type="project" value="UniProtKB-KW"/>
</dbReference>
<proteinExistence type="inferred from homology"/>
<feature type="binding site" evidence="7">
    <location>
        <position position="353"/>
    </location>
    <ligand>
        <name>Zn(2+)</name>
        <dbReference type="ChEBI" id="CHEBI:29105"/>
        <label>2</label>
    </ligand>
</feature>
<dbReference type="PIRSF" id="PIRSF001235">
    <property type="entry name" value="Amidase_carbamoylase"/>
    <property type="match status" value="1"/>
</dbReference>
<evidence type="ECO:0000256" key="8">
    <source>
        <dbReference type="PIRSR" id="PIRSR001235-2"/>
    </source>
</evidence>
<evidence type="ECO:0000256" key="4">
    <source>
        <dbReference type="ARBA" id="ARBA00022723"/>
    </source>
</evidence>
<evidence type="ECO:0000256" key="7">
    <source>
        <dbReference type="PIRSR" id="PIRSR001235-1"/>
    </source>
</evidence>
<dbReference type="Proteomes" id="UP000322214">
    <property type="component" value="Chromosome"/>
</dbReference>
<keyword evidence="5" id="KW-0378">Hydrolase</keyword>
<dbReference type="InterPro" id="IPR002933">
    <property type="entry name" value="Peptidase_M20"/>
</dbReference>
<dbReference type="STRING" id="980251.GCA_001642875_03085"/>
<sequence>MKATHAQIRKWMQASSIESRLDAFGNLIGRHSGALNGSQQADVFMIGSHLDTVVNAGRFDGPMGVMLGLGVAELIRESDIALPFDIDVVGFSEEEGVRFGFPFIGSLGISGQFDPGDLDRVDVKGVTMRQALADFGCDPDKFEADSYRSGSRGKVIGFMEAHLEQATRLEQSNSPVGIVTSIAGQTRGTIVIEGVAGHAGTVPHDQRRDALAGAAKLILDIEKLGQETPGLYATVGAITAKPSLSNVICGHVELMLDLRHELDEVRLKSLKTIDLMIRELSATRDLAARIHRADHSPAVPMDGALTRSLETSAGGAQSSVEMMVSGAGHDAMVMAKLAPSCMLFVRCRDGVSHHPDEFVAPEDIRVALEVMTNALIQISET</sequence>